<sequence>MKHQKEWHTCDRCGAEIKFKPRQQLQYVPCGTYSEPVARFTEDEISCELYKTRFCGKLKKTYELCPKCRKDFERFMRNDC</sequence>
<dbReference type="EMBL" id="CYXV01000014">
    <property type="protein sequence ID" value="CUN13521.1"/>
    <property type="molecule type" value="Genomic_DNA"/>
</dbReference>
<accession>A0A173UEZ5</accession>
<protein>
    <submittedName>
        <fullName evidence="1">Uncharacterized protein</fullName>
    </submittedName>
</protein>
<dbReference type="RefSeq" id="WP_055263770.1">
    <property type="nucleotide sequence ID" value="NZ_CYXV01000014.1"/>
</dbReference>
<proteinExistence type="predicted"/>
<dbReference type="AlphaFoldDB" id="A0A173UEZ5"/>
<reference evidence="1 2" key="1">
    <citation type="submission" date="2015-09" db="EMBL/GenBank/DDBJ databases">
        <authorList>
            <consortium name="Pathogen Informatics"/>
        </authorList>
    </citation>
    <scope>NUCLEOTIDE SEQUENCE [LARGE SCALE GENOMIC DNA]</scope>
    <source>
        <strain evidence="1 2">2789STDY5608863</strain>
    </source>
</reference>
<gene>
    <name evidence="1" type="ORF">ERS852420_02932</name>
</gene>
<evidence type="ECO:0000313" key="1">
    <source>
        <dbReference type="EMBL" id="CUN13521.1"/>
    </source>
</evidence>
<dbReference type="Proteomes" id="UP000095495">
    <property type="component" value="Unassembled WGS sequence"/>
</dbReference>
<organism evidence="1 2">
    <name type="scientific">Roseburia faecis</name>
    <dbReference type="NCBI Taxonomy" id="301302"/>
    <lineage>
        <taxon>Bacteria</taxon>
        <taxon>Bacillati</taxon>
        <taxon>Bacillota</taxon>
        <taxon>Clostridia</taxon>
        <taxon>Lachnospirales</taxon>
        <taxon>Lachnospiraceae</taxon>
        <taxon>Roseburia</taxon>
    </lineage>
</organism>
<evidence type="ECO:0000313" key="2">
    <source>
        <dbReference type="Proteomes" id="UP000095495"/>
    </source>
</evidence>
<name>A0A173UEZ5_9FIRM</name>